<comment type="caution">
    <text evidence="2">The sequence shown here is derived from an EMBL/GenBank/DDBJ whole genome shotgun (WGS) entry which is preliminary data.</text>
</comment>
<dbReference type="EMBL" id="JAVREK010000023">
    <property type="protein sequence ID" value="MDT0304313.1"/>
    <property type="molecule type" value="Genomic_DNA"/>
</dbReference>
<accession>A0ABU2KZ63</accession>
<gene>
    <name evidence="2" type="ORF">RM446_19525</name>
</gene>
<dbReference type="RefSeq" id="WP_311546809.1">
    <property type="nucleotide sequence ID" value="NZ_JAVREK010000023.1"/>
</dbReference>
<feature type="region of interest" description="Disordered" evidence="1">
    <location>
        <begin position="216"/>
        <end position="240"/>
    </location>
</feature>
<name>A0ABU2KZ63_9ACTN</name>
<dbReference type="Proteomes" id="UP001183226">
    <property type="component" value="Unassembled WGS sequence"/>
</dbReference>
<proteinExistence type="predicted"/>
<protein>
    <submittedName>
        <fullName evidence="2">Uncharacterized protein</fullName>
    </submittedName>
</protein>
<sequence length="419" mass="46183">MPTEFHRPGLPDDLAHPDLLWARAGMLAVVCAAIGGHWTGFYGVDASGLHHDDGGGNWWRLCRVGTEHTVLVGFDHEGSHTYDLDPHPIDLLAGGPDWLPWSWLAGMEEAYPIGLVYWWDGAAWARAPYPADVGDDGLGLLLKDVADAERALDQAEDLLEEAGPAAEGEGRPLAHLLEHASQHRLDAAALRTGLAPWSEHRLDLAAAEHTARRLGLAPATRPQPVLPAGEGPPPDRRVPAISGRQWGRLVAAAMREEVEMDRPAPEPTPLLDVVVEAVREQARRNGGSARLTVHAAGRAMSMGSDDDSNALSRQILERSWAVLPSRPGRMPGLFELRRQEAHPAQGSWSFLRVQASREGVDIERVYDHWPSWWQPSYGDDVAPIGDLREEMARRAPQWHPTWARLLHDDIPYNPPQLPN</sequence>
<evidence type="ECO:0000256" key="1">
    <source>
        <dbReference type="SAM" id="MobiDB-lite"/>
    </source>
</evidence>
<evidence type="ECO:0000313" key="2">
    <source>
        <dbReference type="EMBL" id="MDT0304313.1"/>
    </source>
</evidence>
<keyword evidence="3" id="KW-1185">Reference proteome</keyword>
<organism evidence="2 3">
    <name type="scientific">Streptomonospora wellingtoniae</name>
    <dbReference type="NCBI Taxonomy" id="3075544"/>
    <lineage>
        <taxon>Bacteria</taxon>
        <taxon>Bacillati</taxon>
        <taxon>Actinomycetota</taxon>
        <taxon>Actinomycetes</taxon>
        <taxon>Streptosporangiales</taxon>
        <taxon>Nocardiopsidaceae</taxon>
        <taxon>Streptomonospora</taxon>
    </lineage>
</organism>
<reference evidence="3" key="1">
    <citation type="submission" date="2023-07" db="EMBL/GenBank/DDBJ databases">
        <title>30 novel species of actinomycetes from the DSMZ collection.</title>
        <authorList>
            <person name="Nouioui I."/>
        </authorList>
    </citation>
    <scope>NUCLEOTIDE SEQUENCE [LARGE SCALE GENOMIC DNA]</scope>
    <source>
        <strain evidence="3">DSM 45055</strain>
    </source>
</reference>
<evidence type="ECO:0000313" key="3">
    <source>
        <dbReference type="Proteomes" id="UP001183226"/>
    </source>
</evidence>